<dbReference type="InterPro" id="IPR050367">
    <property type="entry name" value="APC_superfamily"/>
</dbReference>
<dbReference type="EMBL" id="JAVREL010000009">
    <property type="protein sequence ID" value="MDT0344405.1"/>
    <property type="molecule type" value="Genomic_DNA"/>
</dbReference>
<accession>A0ABU2MS12</accession>
<dbReference type="Gene3D" id="1.20.1740.10">
    <property type="entry name" value="Amino acid/polyamine transporter I"/>
    <property type="match status" value="1"/>
</dbReference>
<feature type="transmembrane region" description="Helical" evidence="6">
    <location>
        <begin position="320"/>
        <end position="337"/>
    </location>
</feature>
<evidence type="ECO:0000256" key="2">
    <source>
        <dbReference type="ARBA" id="ARBA00022475"/>
    </source>
</evidence>
<feature type="transmembrane region" description="Helical" evidence="6">
    <location>
        <begin position="265"/>
        <end position="286"/>
    </location>
</feature>
<feature type="transmembrane region" description="Helical" evidence="6">
    <location>
        <begin position="379"/>
        <end position="407"/>
    </location>
</feature>
<evidence type="ECO:0000313" key="8">
    <source>
        <dbReference type="Proteomes" id="UP001183246"/>
    </source>
</evidence>
<dbReference type="RefSeq" id="WP_311705529.1">
    <property type="nucleotide sequence ID" value="NZ_JAVREL010000009.1"/>
</dbReference>
<feature type="transmembrane region" description="Helical" evidence="6">
    <location>
        <begin position="85"/>
        <end position="108"/>
    </location>
</feature>
<feature type="transmembrane region" description="Helical" evidence="6">
    <location>
        <begin position="150"/>
        <end position="170"/>
    </location>
</feature>
<evidence type="ECO:0000313" key="7">
    <source>
        <dbReference type="EMBL" id="MDT0344405.1"/>
    </source>
</evidence>
<evidence type="ECO:0000256" key="3">
    <source>
        <dbReference type="ARBA" id="ARBA00022692"/>
    </source>
</evidence>
<comment type="caution">
    <text evidence="7">The sequence shown here is derived from an EMBL/GenBank/DDBJ whole genome shotgun (WGS) entry which is preliminary data.</text>
</comment>
<dbReference type="Proteomes" id="UP001183246">
    <property type="component" value="Unassembled WGS sequence"/>
</dbReference>
<feature type="transmembrane region" description="Helical" evidence="6">
    <location>
        <begin position="120"/>
        <end position="138"/>
    </location>
</feature>
<feature type="transmembrane region" description="Helical" evidence="6">
    <location>
        <begin position="220"/>
        <end position="245"/>
    </location>
</feature>
<feature type="transmembrane region" description="Helical" evidence="6">
    <location>
        <begin position="343"/>
        <end position="367"/>
    </location>
</feature>
<keyword evidence="4 6" id="KW-1133">Transmembrane helix</keyword>
<evidence type="ECO:0000256" key="4">
    <source>
        <dbReference type="ARBA" id="ARBA00022989"/>
    </source>
</evidence>
<evidence type="ECO:0000256" key="5">
    <source>
        <dbReference type="ARBA" id="ARBA00023136"/>
    </source>
</evidence>
<dbReference type="Pfam" id="PF13520">
    <property type="entry name" value="AA_permease_2"/>
    <property type="match status" value="1"/>
</dbReference>
<evidence type="ECO:0000256" key="6">
    <source>
        <dbReference type="SAM" id="Phobius"/>
    </source>
</evidence>
<reference evidence="8" key="1">
    <citation type="submission" date="2023-07" db="EMBL/GenBank/DDBJ databases">
        <title>30 novel species of actinomycetes from the DSMZ collection.</title>
        <authorList>
            <person name="Nouioui I."/>
        </authorList>
    </citation>
    <scope>NUCLEOTIDE SEQUENCE [LARGE SCALE GENOMIC DNA]</scope>
    <source>
        <strain evidence="8">DSM 44938</strain>
    </source>
</reference>
<proteinExistence type="predicted"/>
<comment type="subcellular location">
    <subcellularLocation>
        <location evidence="1">Cell membrane</location>
        <topology evidence="1">Multi-pass membrane protein</topology>
    </subcellularLocation>
</comment>
<keyword evidence="5 6" id="KW-0472">Membrane</keyword>
<sequence>MNTRRAGLGMGTGAALCVGAVLGPGVLALPASAAATAGPASVLAWLGLVGLSLPVAMVFAALGARHPDGGGVATFVRRAFGPTAAAPVGWWFYWAVPLGVPAAALIGGEYTAVATGGGRPAALAVAALVMAVAFAANLSGLRMSGRLQLLVVGLLAALLLVTVVVGAGQVEPGHFTPFLPRGWTSVGTAASVLFFAFAGWEAISHLSGEFAAPRRDLPRVTLLAWSVVSGLYLGLAVVTMGVLGTGAGTTSTPLTLLLERGIGPYARATAAVAALLLTFGAVNAYLAGGARLGAALGRDGQLPRQLADGASADGVPRCSLGLLAAACAVVTLLWAVGTVDLDVLLGATSACLASVTLAGTLAAAVLLPRHGAMRLGAILSSALIAVVLVFCGPLLLVPVLIGVAAYAHRVVSGRRMNPVGTHAGTHGEDTSRANRR</sequence>
<feature type="transmembrane region" description="Helical" evidence="6">
    <location>
        <begin position="43"/>
        <end position="64"/>
    </location>
</feature>
<keyword evidence="8" id="KW-1185">Reference proteome</keyword>
<dbReference type="PIRSF" id="PIRSF006060">
    <property type="entry name" value="AA_transporter"/>
    <property type="match status" value="1"/>
</dbReference>
<keyword evidence="2" id="KW-1003">Cell membrane</keyword>
<keyword evidence="3 6" id="KW-0812">Transmembrane</keyword>
<feature type="transmembrane region" description="Helical" evidence="6">
    <location>
        <begin position="182"/>
        <end position="200"/>
    </location>
</feature>
<dbReference type="PANTHER" id="PTHR42770:SF13">
    <property type="entry name" value="L-METHIONINE_BRANCHED-CHAIN AMINO ACID EXPORTER YJEH"/>
    <property type="match status" value="1"/>
</dbReference>
<name>A0ABU2MS12_9ACTN</name>
<dbReference type="PANTHER" id="PTHR42770">
    <property type="entry name" value="AMINO ACID TRANSPORTER-RELATED"/>
    <property type="match status" value="1"/>
</dbReference>
<gene>
    <name evidence="7" type="ORF">RM590_17535</name>
</gene>
<dbReference type="PROSITE" id="PS51318">
    <property type="entry name" value="TAT"/>
    <property type="match status" value="1"/>
</dbReference>
<evidence type="ECO:0000256" key="1">
    <source>
        <dbReference type="ARBA" id="ARBA00004651"/>
    </source>
</evidence>
<dbReference type="InterPro" id="IPR006311">
    <property type="entry name" value="TAT_signal"/>
</dbReference>
<dbReference type="InterPro" id="IPR002293">
    <property type="entry name" value="AA/rel_permease1"/>
</dbReference>
<organism evidence="7 8">
    <name type="scientific">Streptomyces litchfieldiae</name>
    <dbReference type="NCBI Taxonomy" id="3075543"/>
    <lineage>
        <taxon>Bacteria</taxon>
        <taxon>Bacillati</taxon>
        <taxon>Actinomycetota</taxon>
        <taxon>Actinomycetes</taxon>
        <taxon>Kitasatosporales</taxon>
        <taxon>Streptomycetaceae</taxon>
        <taxon>Streptomyces</taxon>
    </lineage>
</organism>
<protein>
    <submittedName>
        <fullName evidence="7">Amino acid permease</fullName>
    </submittedName>
</protein>